<sequence>MITIQTIDGNNRMSTQELLQRIDAAVSRGESEFFIEASGQHDIGGPLWHPEGKQLTFTVKNPGQRVGSMCLPGTEVIVEGAAAADVGWLNAGGKIVVRGDGGDTTAHCAAGGTIYIGGRAGARSGSLMKHDPLEAPPEFWVLKSVGSFSYEFMSGGIAVVCGYGCQPEESVLGDRSCVGMVGGKLYFRGQAGGISPKDVKTASLEPEDIAYLASRMDDFLQSIGRPELRAALTDWAEWRKVIPLTYEDRPKKANINIPAFRRDHWISGGLFSDVCSDDGQVAGLVATGTCRQRVPVWQDSRDGSAGKSACSDCKLCLKLCPEHAVIRSEENGQHRYEASGGRCIGCGVCSGVCPRKVWEMRVNSE</sequence>
<dbReference type="PROSITE" id="PS51379">
    <property type="entry name" value="4FE4S_FER_2"/>
    <property type="match status" value="2"/>
</dbReference>
<dbReference type="GO" id="GO:0016491">
    <property type="term" value="F:oxidoreductase activity"/>
    <property type="evidence" value="ECO:0007669"/>
    <property type="project" value="InterPro"/>
</dbReference>
<evidence type="ECO:0000313" key="6">
    <source>
        <dbReference type="Proteomes" id="UP000003240"/>
    </source>
</evidence>
<comment type="caution">
    <text evidence="5">The sequence shown here is derived from an EMBL/GenBank/DDBJ whole genome shotgun (WGS) entry which is preliminary data.</text>
</comment>
<evidence type="ECO:0000256" key="3">
    <source>
        <dbReference type="ARBA" id="ARBA00023014"/>
    </source>
</evidence>
<dbReference type="GO" id="GO:0051536">
    <property type="term" value="F:iron-sulfur cluster binding"/>
    <property type="evidence" value="ECO:0007669"/>
    <property type="project" value="UniProtKB-KW"/>
</dbReference>
<dbReference type="eggNOG" id="COG1143">
    <property type="taxonomic scope" value="Bacteria"/>
</dbReference>
<dbReference type="EMBL" id="AFGF01000074">
    <property type="protein sequence ID" value="EGO64182.1"/>
    <property type="molecule type" value="Genomic_DNA"/>
</dbReference>
<feature type="domain" description="4Fe-4S ferredoxin-type" evidence="4">
    <location>
        <begin position="301"/>
        <end position="330"/>
    </location>
</feature>
<dbReference type="Gene3D" id="3.30.70.20">
    <property type="match status" value="1"/>
</dbReference>
<dbReference type="OrthoDB" id="9803192at2"/>
<dbReference type="Pfam" id="PF01493">
    <property type="entry name" value="GXGXG"/>
    <property type="match status" value="1"/>
</dbReference>
<dbReference type="RefSeq" id="WP_004094964.1">
    <property type="nucleotide sequence ID" value="NZ_AFGF01000074.1"/>
</dbReference>
<reference evidence="5 6" key="1">
    <citation type="journal article" date="2011" name="EMBO J.">
        <title>Structural diversity of bacterial flagellar motors.</title>
        <authorList>
            <person name="Chen S."/>
            <person name="Beeby M."/>
            <person name="Murphy G.E."/>
            <person name="Leadbetter J.R."/>
            <person name="Hendrixson D.R."/>
            <person name="Briegel A."/>
            <person name="Li Z."/>
            <person name="Shi J."/>
            <person name="Tocheva E.I."/>
            <person name="Muller A."/>
            <person name="Dobro M.J."/>
            <person name="Jensen G.J."/>
        </authorList>
    </citation>
    <scope>NUCLEOTIDE SEQUENCE [LARGE SCALE GENOMIC DNA]</scope>
    <source>
        <strain evidence="5 6">DSM 6540</strain>
    </source>
</reference>
<keyword evidence="1" id="KW-0479">Metal-binding</keyword>
<organism evidence="5 6">
    <name type="scientific">Acetonema longum DSM 6540</name>
    <dbReference type="NCBI Taxonomy" id="1009370"/>
    <lineage>
        <taxon>Bacteria</taxon>
        <taxon>Bacillati</taxon>
        <taxon>Bacillota</taxon>
        <taxon>Negativicutes</taxon>
        <taxon>Acetonemataceae</taxon>
        <taxon>Acetonema</taxon>
    </lineage>
</organism>
<gene>
    <name evidence="5" type="ORF">ALO_09274</name>
</gene>
<dbReference type="InterPro" id="IPR017900">
    <property type="entry name" value="4Fe4S_Fe_S_CS"/>
</dbReference>
<dbReference type="InterPro" id="IPR036485">
    <property type="entry name" value="Glu_synth_asu_C_sf"/>
</dbReference>
<dbReference type="eggNOG" id="COG0070">
    <property type="taxonomic scope" value="Bacteria"/>
</dbReference>
<evidence type="ECO:0000256" key="1">
    <source>
        <dbReference type="ARBA" id="ARBA00022723"/>
    </source>
</evidence>
<dbReference type="SUPFAM" id="SSF54862">
    <property type="entry name" value="4Fe-4S ferredoxins"/>
    <property type="match status" value="1"/>
</dbReference>
<proteinExistence type="predicted"/>
<dbReference type="Proteomes" id="UP000003240">
    <property type="component" value="Unassembled WGS sequence"/>
</dbReference>
<accession>F7NIF2</accession>
<dbReference type="SUPFAM" id="SSF69336">
    <property type="entry name" value="Alpha subunit of glutamate synthase, C-terminal domain"/>
    <property type="match status" value="1"/>
</dbReference>
<dbReference type="PROSITE" id="PS00198">
    <property type="entry name" value="4FE4S_FER_1"/>
    <property type="match status" value="1"/>
</dbReference>
<dbReference type="PANTHER" id="PTHR39673">
    <property type="entry name" value="TUNGSTEN FORMYLMETHANOFURAN DEHYDROGENASE, SUBUNIT C (FWDC)"/>
    <property type="match status" value="1"/>
</dbReference>
<evidence type="ECO:0000259" key="4">
    <source>
        <dbReference type="PROSITE" id="PS51379"/>
    </source>
</evidence>
<keyword evidence="6" id="KW-1185">Reference proteome</keyword>
<dbReference type="GO" id="GO:0046872">
    <property type="term" value="F:metal ion binding"/>
    <property type="evidence" value="ECO:0007669"/>
    <property type="project" value="UniProtKB-KW"/>
</dbReference>
<evidence type="ECO:0000256" key="2">
    <source>
        <dbReference type="ARBA" id="ARBA00023004"/>
    </source>
</evidence>
<protein>
    <submittedName>
        <fullName evidence="5">Glutamate synthase alpha subunit domain protein</fullName>
    </submittedName>
</protein>
<evidence type="ECO:0000313" key="5">
    <source>
        <dbReference type="EMBL" id="EGO64182.1"/>
    </source>
</evidence>
<dbReference type="InterPro" id="IPR017896">
    <property type="entry name" value="4Fe4S_Fe-S-bd"/>
</dbReference>
<name>F7NIF2_9FIRM</name>
<keyword evidence="3" id="KW-0411">Iron-sulfur</keyword>
<dbReference type="PANTHER" id="PTHR39673:SF8">
    <property type="entry name" value="GLUTAMATE SYNTHASE ALPHA SUBUNIT C-TERMINAL DOMAIN-CONTAINING PROTEIN"/>
    <property type="match status" value="1"/>
</dbReference>
<dbReference type="InterPro" id="IPR002489">
    <property type="entry name" value="Glu_synth_asu_C"/>
</dbReference>
<keyword evidence="2" id="KW-0408">Iron</keyword>
<dbReference type="AlphaFoldDB" id="F7NIF2"/>
<dbReference type="Gene3D" id="2.160.20.60">
    <property type="entry name" value="Glutamate synthase, alpha subunit, C-terminal domain"/>
    <property type="match status" value="1"/>
</dbReference>
<feature type="domain" description="4Fe-4S ferredoxin-type" evidence="4">
    <location>
        <begin position="334"/>
        <end position="363"/>
    </location>
</feature>
<dbReference type="STRING" id="1009370.ALO_09274"/>
<dbReference type="Pfam" id="PF12838">
    <property type="entry name" value="Fer4_7"/>
    <property type="match status" value="1"/>
</dbReference>